<dbReference type="InterPro" id="IPR006976">
    <property type="entry name" value="VanZ-like"/>
</dbReference>
<evidence type="ECO:0000259" key="2">
    <source>
        <dbReference type="Pfam" id="PF04892"/>
    </source>
</evidence>
<keyword evidence="4" id="KW-1185">Reference proteome</keyword>
<evidence type="ECO:0000256" key="1">
    <source>
        <dbReference type="SAM" id="Phobius"/>
    </source>
</evidence>
<feature type="transmembrane region" description="Helical" evidence="1">
    <location>
        <begin position="143"/>
        <end position="161"/>
    </location>
</feature>
<feature type="transmembrane region" description="Helical" evidence="1">
    <location>
        <begin position="198"/>
        <end position="217"/>
    </location>
</feature>
<organism evidence="3 4">
    <name type="scientific">Paenibacillus turicensis</name>
    <dbReference type="NCBI Taxonomy" id="160487"/>
    <lineage>
        <taxon>Bacteria</taxon>
        <taxon>Bacillati</taxon>
        <taxon>Bacillota</taxon>
        <taxon>Bacilli</taxon>
        <taxon>Bacillales</taxon>
        <taxon>Paenibacillaceae</taxon>
        <taxon>Paenibacillus</taxon>
    </lineage>
</organism>
<dbReference type="InterPro" id="IPR053150">
    <property type="entry name" value="Teicoplanin_resist-assoc"/>
</dbReference>
<name>A0ABS4FTK3_9BACL</name>
<protein>
    <submittedName>
        <fullName evidence="3">Glycopeptide antibiotics resistance protein</fullName>
    </submittedName>
</protein>
<keyword evidence="1" id="KW-1133">Transmembrane helix</keyword>
<evidence type="ECO:0000313" key="3">
    <source>
        <dbReference type="EMBL" id="MBP1905668.1"/>
    </source>
</evidence>
<dbReference type="Pfam" id="PF04892">
    <property type="entry name" value="VanZ"/>
    <property type="match status" value="1"/>
</dbReference>
<proteinExistence type="predicted"/>
<dbReference type="EMBL" id="JAGGKG010000009">
    <property type="protein sequence ID" value="MBP1905668.1"/>
    <property type="molecule type" value="Genomic_DNA"/>
</dbReference>
<dbReference type="RefSeq" id="WP_210089286.1">
    <property type="nucleotide sequence ID" value="NZ_JAGGKG010000009.1"/>
</dbReference>
<dbReference type="PANTHER" id="PTHR36834:SF1">
    <property type="entry name" value="INTEGRAL MEMBRANE PROTEIN"/>
    <property type="match status" value="1"/>
</dbReference>
<reference evidence="3 4" key="1">
    <citation type="submission" date="2021-03" db="EMBL/GenBank/DDBJ databases">
        <title>Genomic Encyclopedia of Type Strains, Phase IV (KMG-IV): sequencing the most valuable type-strain genomes for metagenomic binning, comparative biology and taxonomic classification.</title>
        <authorList>
            <person name="Goeker M."/>
        </authorList>
    </citation>
    <scope>NUCLEOTIDE SEQUENCE [LARGE SCALE GENOMIC DNA]</scope>
    <source>
        <strain evidence="3 4">DSM 14349</strain>
    </source>
</reference>
<gene>
    <name evidence="3" type="ORF">J2Z32_002298</name>
</gene>
<accession>A0ABS4FTK3</accession>
<sequence>MNVNNLFKKLGALIFYIIALAILVFTGYIVIVAGYNTDIMKYLLLLGFGYIVSIFIGKQFHKWMATETKEQIRAVRLGLLSYFIYYIVLLYFFLFKGGPTWEYDSWSDYMKDNTNLVPFKTIINYINELISHNINVGTVLQNLLGNLILFMPMALFAILLLPKGTSKLKKYVGFVLLIVAVELIQGITRTGFCDIDDLILNTVGFIIADVCFSYILNKLRTHSVKFKNFSH</sequence>
<feature type="transmembrane region" description="Helical" evidence="1">
    <location>
        <begin position="39"/>
        <end position="56"/>
    </location>
</feature>
<comment type="caution">
    <text evidence="3">The sequence shown here is derived from an EMBL/GenBank/DDBJ whole genome shotgun (WGS) entry which is preliminary data.</text>
</comment>
<dbReference type="Proteomes" id="UP001519272">
    <property type="component" value="Unassembled WGS sequence"/>
</dbReference>
<evidence type="ECO:0000313" key="4">
    <source>
        <dbReference type="Proteomes" id="UP001519272"/>
    </source>
</evidence>
<feature type="transmembrane region" description="Helical" evidence="1">
    <location>
        <begin position="77"/>
        <end position="95"/>
    </location>
</feature>
<dbReference type="PANTHER" id="PTHR36834">
    <property type="entry name" value="MEMBRANE PROTEIN-RELATED"/>
    <property type="match status" value="1"/>
</dbReference>
<feature type="domain" description="VanZ-like" evidence="2">
    <location>
        <begin position="83"/>
        <end position="213"/>
    </location>
</feature>
<feature type="transmembrane region" description="Helical" evidence="1">
    <location>
        <begin position="173"/>
        <end position="192"/>
    </location>
</feature>
<feature type="transmembrane region" description="Helical" evidence="1">
    <location>
        <begin position="12"/>
        <end position="33"/>
    </location>
</feature>
<keyword evidence="1" id="KW-0472">Membrane</keyword>
<keyword evidence="1" id="KW-0812">Transmembrane</keyword>